<dbReference type="SUPFAM" id="SSF55811">
    <property type="entry name" value="Nudix"/>
    <property type="match status" value="1"/>
</dbReference>
<dbReference type="PANTHER" id="PTHR43736">
    <property type="entry name" value="ADP-RIBOSE PYROPHOSPHATASE"/>
    <property type="match status" value="1"/>
</dbReference>
<dbReference type="Pfam" id="PF00293">
    <property type="entry name" value="NUDIX"/>
    <property type="match status" value="1"/>
</dbReference>
<dbReference type="Gene3D" id="3.90.79.10">
    <property type="entry name" value="Nucleoside Triphosphate Pyrophosphohydrolase"/>
    <property type="match status" value="1"/>
</dbReference>
<reference evidence="2 3" key="1">
    <citation type="journal article" date="2016" name="Nat. Commun.">
        <title>Thousands of microbial genomes shed light on interconnected biogeochemical processes in an aquifer system.</title>
        <authorList>
            <person name="Anantharaman K."/>
            <person name="Brown C.T."/>
            <person name="Hug L.A."/>
            <person name="Sharon I."/>
            <person name="Castelle C.J."/>
            <person name="Probst A.J."/>
            <person name="Thomas B.C."/>
            <person name="Singh A."/>
            <person name="Wilkins M.J."/>
            <person name="Karaoz U."/>
            <person name="Brodie E.L."/>
            <person name="Williams K.H."/>
            <person name="Hubbard S.S."/>
            <person name="Banfield J.F."/>
        </authorList>
    </citation>
    <scope>NUCLEOTIDE SEQUENCE [LARGE SCALE GENOMIC DNA]</scope>
</reference>
<evidence type="ECO:0000313" key="2">
    <source>
        <dbReference type="EMBL" id="OGN08150.1"/>
    </source>
</evidence>
<dbReference type="Proteomes" id="UP000178023">
    <property type="component" value="Unassembled WGS sequence"/>
</dbReference>
<dbReference type="PANTHER" id="PTHR43736:SF1">
    <property type="entry name" value="DIHYDRONEOPTERIN TRIPHOSPHATE DIPHOSPHATASE"/>
    <property type="match status" value="1"/>
</dbReference>
<protein>
    <recommendedName>
        <fullName evidence="1">Nudix hydrolase domain-containing protein</fullName>
    </recommendedName>
</protein>
<dbReference type="PROSITE" id="PS51462">
    <property type="entry name" value="NUDIX"/>
    <property type="match status" value="1"/>
</dbReference>
<evidence type="ECO:0000313" key="3">
    <source>
        <dbReference type="Proteomes" id="UP000178023"/>
    </source>
</evidence>
<accession>A0A1F8F6G6</accession>
<dbReference type="InterPro" id="IPR015797">
    <property type="entry name" value="NUDIX_hydrolase-like_dom_sf"/>
</dbReference>
<comment type="caution">
    <text evidence="2">The sequence shown here is derived from an EMBL/GenBank/DDBJ whole genome shotgun (WGS) entry which is preliminary data.</text>
</comment>
<dbReference type="EMBL" id="MGJL01000010">
    <property type="protein sequence ID" value="OGN08150.1"/>
    <property type="molecule type" value="Genomic_DNA"/>
</dbReference>
<evidence type="ECO:0000259" key="1">
    <source>
        <dbReference type="PROSITE" id="PS51462"/>
    </source>
</evidence>
<name>A0A1F8F6G6_9BACT</name>
<dbReference type="AlphaFoldDB" id="A0A1F8F6G6"/>
<feature type="domain" description="Nudix hydrolase" evidence="1">
    <location>
        <begin position="3"/>
        <end position="139"/>
    </location>
</feature>
<sequence>MENKVSAATFIIIRPDRTILMQKRDDGRGKKIPYPNKWCFPGGAKEDYDKNYVDCVIREAMEEYDLKLKKEDCRLIHVYSHDYTENDHVFLCQIDENQEPMIREGAGMEWMKINKIKKLGPGLAWVQNEIISELEKNLK</sequence>
<proteinExistence type="predicted"/>
<gene>
    <name evidence="2" type="ORF">A2750_03245</name>
</gene>
<organism evidence="2 3">
    <name type="scientific">Candidatus Yanofskybacteria bacterium RIFCSPHIGHO2_01_FULL_45_42</name>
    <dbReference type="NCBI Taxonomy" id="1802671"/>
    <lineage>
        <taxon>Bacteria</taxon>
        <taxon>Candidatus Yanofskyibacteriota</taxon>
    </lineage>
</organism>
<dbReference type="InterPro" id="IPR000086">
    <property type="entry name" value="NUDIX_hydrolase_dom"/>
</dbReference>